<feature type="compositionally biased region" description="Polar residues" evidence="8">
    <location>
        <begin position="151"/>
        <end position="189"/>
    </location>
</feature>
<proteinExistence type="inferred from homology"/>
<dbReference type="PROSITE" id="PS50096">
    <property type="entry name" value="IQ"/>
    <property type="match status" value="3"/>
</dbReference>
<dbReference type="Gene3D" id="1.25.40.20">
    <property type="entry name" value="Ankyrin repeat-containing domain"/>
    <property type="match status" value="1"/>
</dbReference>
<dbReference type="InterPro" id="IPR000048">
    <property type="entry name" value="IQ_motif_EF-hand-BS"/>
</dbReference>
<evidence type="ECO:0000313" key="11">
    <source>
        <dbReference type="Proteomes" id="UP001140206"/>
    </source>
</evidence>
<dbReference type="GO" id="GO:0003690">
    <property type="term" value="F:double-stranded DNA binding"/>
    <property type="evidence" value="ECO:0007669"/>
    <property type="project" value="TreeGrafter"/>
</dbReference>
<evidence type="ECO:0000256" key="6">
    <source>
        <dbReference type="ARBA" id="ARBA00023242"/>
    </source>
</evidence>
<evidence type="ECO:0000256" key="4">
    <source>
        <dbReference type="ARBA" id="ARBA00023159"/>
    </source>
</evidence>
<comment type="caution">
    <text evidence="10">The sequence shown here is derived from an EMBL/GenBank/DDBJ whole genome shotgun (WGS) entry which is preliminary data.</text>
</comment>
<dbReference type="PROSITE" id="PS51437">
    <property type="entry name" value="CG_1"/>
    <property type="match status" value="1"/>
</dbReference>
<name>A0AAV8BZ64_9POAL</name>
<evidence type="ECO:0000313" key="10">
    <source>
        <dbReference type="EMBL" id="KAJ4748506.1"/>
    </source>
</evidence>
<dbReference type="GO" id="GO:0003712">
    <property type="term" value="F:transcription coregulator activity"/>
    <property type="evidence" value="ECO:0007669"/>
    <property type="project" value="TreeGrafter"/>
</dbReference>
<dbReference type="SMART" id="SM00015">
    <property type="entry name" value="IQ"/>
    <property type="match status" value="3"/>
</dbReference>
<dbReference type="InterPro" id="IPR005559">
    <property type="entry name" value="CG-1_dom"/>
</dbReference>
<dbReference type="PROSITE" id="PS50297">
    <property type="entry name" value="ANK_REP_REGION"/>
    <property type="match status" value="1"/>
</dbReference>
<evidence type="ECO:0000256" key="2">
    <source>
        <dbReference type="ARBA" id="ARBA00008267"/>
    </source>
</evidence>
<keyword evidence="3 7" id="KW-0040">ANK repeat</keyword>
<reference evidence="10" key="1">
    <citation type="submission" date="2022-08" db="EMBL/GenBank/DDBJ databases">
        <authorList>
            <person name="Marques A."/>
        </authorList>
    </citation>
    <scope>NUCLEOTIDE SEQUENCE</scope>
    <source>
        <strain evidence="10">RhyPub2mFocal</strain>
        <tissue evidence="10">Leaves</tissue>
    </source>
</reference>
<dbReference type="GO" id="GO:0006357">
    <property type="term" value="P:regulation of transcription by RNA polymerase II"/>
    <property type="evidence" value="ECO:0007669"/>
    <property type="project" value="TreeGrafter"/>
</dbReference>
<keyword evidence="5" id="KW-0804">Transcription</keyword>
<organism evidence="10 11">
    <name type="scientific">Rhynchospora pubera</name>
    <dbReference type="NCBI Taxonomy" id="906938"/>
    <lineage>
        <taxon>Eukaryota</taxon>
        <taxon>Viridiplantae</taxon>
        <taxon>Streptophyta</taxon>
        <taxon>Embryophyta</taxon>
        <taxon>Tracheophyta</taxon>
        <taxon>Spermatophyta</taxon>
        <taxon>Magnoliopsida</taxon>
        <taxon>Liliopsida</taxon>
        <taxon>Poales</taxon>
        <taxon>Cyperaceae</taxon>
        <taxon>Cyperoideae</taxon>
        <taxon>Rhynchosporeae</taxon>
        <taxon>Rhynchospora</taxon>
    </lineage>
</organism>
<evidence type="ECO:0000256" key="7">
    <source>
        <dbReference type="PROSITE-ProRule" id="PRU00023"/>
    </source>
</evidence>
<feature type="region of interest" description="Disordered" evidence="8">
    <location>
        <begin position="151"/>
        <end position="193"/>
    </location>
</feature>
<keyword evidence="4" id="KW-0010">Activator</keyword>
<evidence type="ECO:0000259" key="9">
    <source>
        <dbReference type="PROSITE" id="PS51437"/>
    </source>
</evidence>
<evidence type="ECO:0000256" key="1">
    <source>
        <dbReference type="ARBA" id="ARBA00004123"/>
    </source>
</evidence>
<dbReference type="AlphaFoldDB" id="A0AAV8BZ64"/>
<dbReference type="Pfam" id="PF00612">
    <property type="entry name" value="IQ"/>
    <property type="match status" value="2"/>
</dbReference>
<dbReference type="SUPFAM" id="SSF48403">
    <property type="entry name" value="Ankyrin repeat"/>
    <property type="match status" value="1"/>
</dbReference>
<evidence type="ECO:0000256" key="8">
    <source>
        <dbReference type="SAM" id="MobiDB-lite"/>
    </source>
</evidence>
<comment type="subcellular location">
    <subcellularLocation>
        <location evidence="1">Nucleus</location>
    </subcellularLocation>
</comment>
<dbReference type="InterPro" id="IPR027417">
    <property type="entry name" value="P-loop_NTPase"/>
</dbReference>
<gene>
    <name evidence="10" type="ORF">LUZ62_082911</name>
</gene>
<dbReference type="Pfam" id="PF03859">
    <property type="entry name" value="CG-1"/>
    <property type="match status" value="1"/>
</dbReference>
<dbReference type="Proteomes" id="UP001140206">
    <property type="component" value="Chromosome 5"/>
</dbReference>
<evidence type="ECO:0000256" key="3">
    <source>
        <dbReference type="ARBA" id="ARBA00023043"/>
    </source>
</evidence>
<dbReference type="SUPFAM" id="SSF81296">
    <property type="entry name" value="E set domains"/>
    <property type="match status" value="1"/>
</dbReference>
<dbReference type="EMBL" id="JAMFTS010000005">
    <property type="protein sequence ID" value="KAJ4748506.1"/>
    <property type="molecule type" value="Genomic_DNA"/>
</dbReference>
<dbReference type="InterPro" id="IPR002110">
    <property type="entry name" value="Ankyrin_rpt"/>
</dbReference>
<dbReference type="Pfam" id="PF12796">
    <property type="entry name" value="Ank_2"/>
    <property type="match status" value="1"/>
</dbReference>
<accession>A0AAV8BZ64</accession>
<comment type="similarity">
    <text evidence="2">Belongs to the CAMTA family.</text>
</comment>
<feature type="repeat" description="ANK" evidence="7">
    <location>
        <begin position="487"/>
        <end position="519"/>
    </location>
</feature>
<dbReference type="SUPFAM" id="SSF52540">
    <property type="entry name" value="P-loop containing nucleoside triphosphate hydrolases"/>
    <property type="match status" value="1"/>
</dbReference>
<evidence type="ECO:0000256" key="5">
    <source>
        <dbReference type="ARBA" id="ARBA00023163"/>
    </source>
</evidence>
<protein>
    <submittedName>
        <fullName evidence="10">Calmodulin-binding transcription activator</fullName>
    </submittedName>
</protein>
<dbReference type="SMART" id="SM01076">
    <property type="entry name" value="CG-1"/>
    <property type="match status" value="1"/>
</dbReference>
<dbReference type="InterPro" id="IPR014756">
    <property type="entry name" value="Ig_E-set"/>
</dbReference>
<dbReference type="PROSITE" id="PS50088">
    <property type="entry name" value="ANK_REPEAT"/>
    <property type="match status" value="1"/>
</dbReference>
<dbReference type="InterPro" id="IPR013783">
    <property type="entry name" value="Ig-like_fold"/>
</dbReference>
<dbReference type="Gene3D" id="1.20.5.190">
    <property type="match status" value="1"/>
</dbReference>
<feature type="domain" description="CG-1" evidence="9">
    <location>
        <begin position="6"/>
        <end position="132"/>
    </location>
</feature>
<dbReference type="SMART" id="SM00248">
    <property type="entry name" value="ANK"/>
    <property type="match status" value="1"/>
</dbReference>
<dbReference type="PANTHER" id="PTHR23335:SF35">
    <property type="entry name" value="OS01G0923600 PROTEIN"/>
    <property type="match status" value="1"/>
</dbReference>
<keyword evidence="11" id="KW-1185">Reference proteome</keyword>
<dbReference type="PANTHER" id="PTHR23335">
    <property type="entry name" value="CALMODULIN-BINDING TRANSCRIPTION ACTIVATOR CAMTA"/>
    <property type="match status" value="1"/>
</dbReference>
<dbReference type="InterPro" id="IPR036770">
    <property type="entry name" value="Ankyrin_rpt-contain_sf"/>
</dbReference>
<keyword evidence="6" id="KW-0539">Nucleus</keyword>
<sequence>MEQGHLTQLIQDAQVRWLKPPEVLFILQHHEDIGFTHKPPHKPPSGSLFIFNRRVNRYFRNDGHSWLRKRNGRTLAEGHERLKVDNREVLTCYYTPGDENPCLRRRIYWMLDPAYEHIVLVHYREYSEGTSTPSKVLNSIPSYSTPLHNNRSYTNLSTQGLPSPSELTGLGQNSCSPGSTDEVSSQLVTTKGDGTGNYSAESINISDWVENYARLEGLELSPSEANGGAAGCTDVGVKETSEGLFDVFFDEFNECSHTQVGSENTIEMLKKSEWWMEELQFEETLKESSNSLMAQKSLFTIHEISPEWAFSNEMTKVIITGDFSCNLPKSQLWAQFGEMQVPAEIIQEGVLRCWSPRMGAGKVNFHVTNQAGELCSEVREFEFRENPTLNSTSDLEELDLLAKLVKVLLDETSEYIGNVNLQSLMEKLLKDKLENLVLKESVKNGEGRRVLPKKYYGIIHLISGLGFNWGLRLLLDSGVSVNYRDKNGWTALHWAARFGREEMVTSLILAGASADALSDPKSHSEGRTAAAIAELFGHKGIAAYLSETRLINHPLASEVSKPTICNREVHTAGGTEDQLSLKDSLEGARNAIQAATRIQQAFRNFSFRRKNEIEKRYSRENSSYRISIEEMCEIGSIVKFHKQGHGSRPNPISEKAAVSIQKNFRCWKKRKEFLHLRRNVVKIQAHYRGHQARNYKNLLWTVSVLEKVVLRWLKRGVGLRGYQPNPERIDEEEESDIIKAFRKQRVKKGIDEAVSTVLTVVDSPDARQQYRRMLVRYHQAKVKYSRCKPVKTCEMPCLPSEYSCEPLKMHALQYKMQHAS</sequence>
<dbReference type="Gene3D" id="2.60.40.10">
    <property type="entry name" value="Immunoglobulins"/>
    <property type="match status" value="1"/>
</dbReference>
<dbReference type="GO" id="GO:0005634">
    <property type="term" value="C:nucleus"/>
    <property type="evidence" value="ECO:0007669"/>
    <property type="project" value="UniProtKB-SubCell"/>
</dbReference>